<organism evidence="3 4">
    <name type="scientific">Massilia horti</name>
    <dbReference type="NCBI Taxonomy" id="2562153"/>
    <lineage>
        <taxon>Bacteria</taxon>
        <taxon>Pseudomonadati</taxon>
        <taxon>Pseudomonadota</taxon>
        <taxon>Betaproteobacteria</taxon>
        <taxon>Burkholderiales</taxon>
        <taxon>Oxalobacteraceae</taxon>
        <taxon>Telluria group</taxon>
        <taxon>Massilia</taxon>
    </lineage>
</organism>
<dbReference type="InterPro" id="IPR037401">
    <property type="entry name" value="SnoaL-like"/>
</dbReference>
<evidence type="ECO:0000259" key="2">
    <source>
        <dbReference type="Pfam" id="PF12680"/>
    </source>
</evidence>
<dbReference type="AlphaFoldDB" id="A0A4Y9T4W8"/>
<dbReference type="Pfam" id="PF12680">
    <property type="entry name" value="SnoaL_2"/>
    <property type="match status" value="1"/>
</dbReference>
<dbReference type="EMBL" id="SPUM01000020">
    <property type="protein sequence ID" value="TFW34818.1"/>
    <property type="molecule type" value="Genomic_DNA"/>
</dbReference>
<accession>A0A4Y9T4W8</accession>
<dbReference type="Gene3D" id="3.10.450.50">
    <property type="match status" value="1"/>
</dbReference>
<proteinExistence type="predicted"/>
<reference evidence="3 4" key="1">
    <citation type="submission" date="2019-03" db="EMBL/GenBank/DDBJ databases">
        <title>Draft genome of Massilia hortus sp. nov., a novel bacterial species of the Oxalobacteraceae family.</title>
        <authorList>
            <person name="Peta V."/>
            <person name="Raths R."/>
            <person name="Bucking H."/>
        </authorList>
    </citation>
    <scope>NUCLEOTIDE SEQUENCE [LARGE SCALE GENOMIC DNA]</scope>
    <source>
        <strain evidence="3 4">ONC3</strain>
    </source>
</reference>
<keyword evidence="1" id="KW-0732">Signal</keyword>
<evidence type="ECO:0000313" key="3">
    <source>
        <dbReference type="EMBL" id="TFW34818.1"/>
    </source>
</evidence>
<name>A0A4Y9T4W8_9BURK</name>
<comment type="caution">
    <text evidence="3">The sequence shown here is derived from an EMBL/GenBank/DDBJ whole genome shotgun (WGS) entry which is preliminary data.</text>
</comment>
<sequence length="151" mass="16225">MTWALKKYGSILAVAALSFCLGHPAFAGPLDEAKAQAHLNAVAAGDLDALMRDYTDDAYMEWVGGPLDGRYRGKAAIRAVWEKFIAANAGKPRPANVGKLSAFANPRGTSLQAKAEYGGALPLKVLHVLTYREGELTTELWQIAPALQIDQ</sequence>
<evidence type="ECO:0000256" key="1">
    <source>
        <dbReference type="SAM" id="SignalP"/>
    </source>
</evidence>
<feature type="chain" id="PRO_5021390512" evidence="1">
    <location>
        <begin position="28"/>
        <end position="151"/>
    </location>
</feature>
<dbReference type="OrthoDB" id="8902994at2"/>
<dbReference type="SUPFAM" id="SSF54427">
    <property type="entry name" value="NTF2-like"/>
    <property type="match status" value="1"/>
</dbReference>
<dbReference type="Proteomes" id="UP000297258">
    <property type="component" value="Unassembled WGS sequence"/>
</dbReference>
<evidence type="ECO:0000313" key="4">
    <source>
        <dbReference type="Proteomes" id="UP000297258"/>
    </source>
</evidence>
<feature type="signal peptide" evidence="1">
    <location>
        <begin position="1"/>
        <end position="27"/>
    </location>
</feature>
<dbReference type="RefSeq" id="WP_135188272.1">
    <property type="nucleotide sequence ID" value="NZ_SPUM01000020.1"/>
</dbReference>
<dbReference type="InterPro" id="IPR032710">
    <property type="entry name" value="NTF2-like_dom_sf"/>
</dbReference>
<feature type="domain" description="SnoaL-like" evidence="2">
    <location>
        <begin position="36"/>
        <end position="88"/>
    </location>
</feature>
<keyword evidence="4" id="KW-1185">Reference proteome</keyword>
<gene>
    <name evidence="3" type="ORF">E4O92_03000</name>
</gene>
<protein>
    <submittedName>
        <fullName evidence="3">Nuclear transport factor 2 family protein</fullName>
    </submittedName>
</protein>